<dbReference type="Proteomes" id="UP000029227">
    <property type="component" value="Unassembled WGS sequence"/>
</dbReference>
<gene>
    <name evidence="1" type="ORF">JCM19237_2124</name>
</gene>
<organism evidence="1 2">
    <name type="scientific">Photobacterium aphoticum</name>
    <dbReference type="NCBI Taxonomy" id="754436"/>
    <lineage>
        <taxon>Bacteria</taxon>
        <taxon>Pseudomonadati</taxon>
        <taxon>Pseudomonadota</taxon>
        <taxon>Gammaproteobacteria</taxon>
        <taxon>Vibrionales</taxon>
        <taxon>Vibrionaceae</taxon>
        <taxon>Photobacterium</taxon>
    </lineage>
</organism>
<evidence type="ECO:0000313" key="2">
    <source>
        <dbReference type="Proteomes" id="UP000029227"/>
    </source>
</evidence>
<proteinExistence type="predicted"/>
<sequence length="48" mass="5193">MKLTFNLSALHAAIQMMGPDEKGAFSLEYIPTNIAKLDLELGEGKDVA</sequence>
<evidence type="ECO:0000313" key="1">
    <source>
        <dbReference type="EMBL" id="GAL03973.1"/>
    </source>
</evidence>
<name>A0A090QP27_9GAMM</name>
<reference evidence="1 2" key="1">
    <citation type="journal article" date="2014" name="Genome Announc.">
        <title>Draft Genome Sequences of Two Vibrionaceae Species, Vibrio ponticus C121 and Photobacterium aphoticum C119, Isolated as Coral Reef Microbiota.</title>
        <authorList>
            <person name="Al-saari N."/>
            <person name="Meirelles P.M."/>
            <person name="Mino S."/>
            <person name="Suda W."/>
            <person name="Oshima K."/>
            <person name="Hattori M."/>
            <person name="Ohkuma M."/>
            <person name="Thompson F.L."/>
            <person name="Gomez-Gil B."/>
            <person name="Sawabe T."/>
            <person name="Sawabe T."/>
        </authorList>
    </citation>
    <scope>NUCLEOTIDE SEQUENCE [LARGE SCALE GENOMIC DNA]</scope>
    <source>
        <strain evidence="1 2">JCM 19237</strain>
    </source>
</reference>
<protein>
    <submittedName>
        <fullName evidence="1">Uncharacterized protein</fullName>
    </submittedName>
</protein>
<dbReference type="AlphaFoldDB" id="A0A090QP27"/>
<accession>A0A090QP27</accession>
<dbReference type="STRING" id="754436.JCM19237_2124"/>
<comment type="caution">
    <text evidence="1">The sequence shown here is derived from an EMBL/GenBank/DDBJ whole genome shotgun (WGS) entry which is preliminary data.</text>
</comment>
<dbReference type="EMBL" id="BBMN01000003">
    <property type="protein sequence ID" value="GAL03973.1"/>
    <property type="molecule type" value="Genomic_DNA"/>
</dbReference>